<proteinExistence type="predicted"/>
<evidence type="ECO:0000313" key="4">
    <source>
        <dbReference type="EMBL" id="KAG8173177.1"/>
    </source>
</evidence>
<evidence type="ECO:0000256" key="1">
    <source>
        <dbReference type="PROSITE-ProRule" id="PRU10141"/>
    </source>
</evidence>
<protein>
    <recommendedName>
        <fullName evidence="3">Protein kinase domain-containing protein</fullName>
    </recommendedName>
</protein>
<keyword evidence="2" id="KW-0812">Transmembrane</keyword>
<keyword evidence="5" id="KW-1185">Reference proteome</keyword>
<dbReference type="Proteomes" id="UP000827092">
    <property type="component" value="Unassembled WGS sequence"/>
</dbReference>
<keyword evidence="1" id="KW-0547">Nucleotide-binding</keyword>
<feature type="domain" description="Protein kinase" evidence="3">
    <location>
        <begin position="31"/>
        <end position="126"/>
    </location>
</feature>
<keyword evidence="1" id="KW-0067">ATP-binding</keyword>
<feature type="transmembrane region" description="Helical" evidence="2">
    <location>
        <begin position="94"/>
        <end position="113"/>
    </location>
</feature>
<dbReference type="AlphaFoldDB" id="A0AAV6TN07"/>
<gene>
    <name evidence="4" type="ORF">JTE90_013609</name>
</gene>
<dbReference type="InterPro" id="IPR000719">
    <property type="entry name" value="Prot_kinase_dom"/>
</dbReference>
<evidence type="ECO:0000259" key="3">
    <source>
        <dbReference type="PROSITE" id="PS50011"/>
    </source>
</evidence>
<comment type="caution">
    <text evidence="4">The sequence shown here is derived from an EMBL/GenBank/DDBJ whole genome shotgun (WGS) entry which is preliminary data.</text>
</comment>
<dbReference type="GO" id="GO:0004672">
    <property type="term" value="F:protein kinase activity"/>
    <property type="evidence" value="ECO:0007669"/>
    <property type="project" value="InterPro"/>
</dbReference>
<organism evidence="4 5">
    <name type="scientific">Oedothorax gibbosus</name>
    <dbReference type="NCBI Taxonomy" id="931172"/>
    <lineage>
        <taxon>Eukaryota</taxon>
        <taxon>Metazoa</taxon>
        <taxon>Ecdysozoa</taxon>
        <taxon>Arthropoda</taxon>
        <taxon>Chelicerata</taxon>
        <taxon>Arachnida</taxon>
        <taxon>Araneae</taxon>
        <taxon>Araneomorphae</taxon>
        <taxon>Entelegynae</taxon>
        <taxon>Araneoidea</taxon>
        <taxon>Linyphiidae</taxon>
        <taxon>Erigoninae</taxon>
        <taxon>Oedothorax</taxon>
    </lineage>
</organism>
<dbReference type="InterPro" id="IPR011009">
    <property type="entry name" value="Kinase-like_dom_sf"/>
</dbReference>
<dbReference type="PROSITE" id="PS50011">
    <property type="entry name" value="PROTEIN_KINASE_DOM"/>
    <property type="match status" value="1"/>
</dbReference>
<reference evidence="4 5" key="1">
    <citation type="journal article" date="2022" name="Nat. Ecol. Evol.">
        <title>A masculinizing supergene underlies an exaggerated male reproductive morph in a spider.</title>
        <authorList>
            <person name="Hendrickx F."/>
            <person name="De Corte Z."/>
            <person name="Sonet G."/>
            <person name="Van Belleghem S.M."/>
            <person name="Kostlbacher S."/>
            <person name="Vangestel C."/>
        </authorList>
    </citation>
    <scope>NUCLEOTIDE SEQUENCE [LARGE SCALE GENOMIC DNA]</scope>
    <source>
        <strain evidence="4">W744_W776</strain>
    </source>
</reference>
<evidence type="ECO:0000256" key="2">
    <source>
        <dbReference type="SAM" id="Phobius"/>
    </source>
</evidence>
<dbReference type="EMBL" id="JAFNEN010002005">
    <property type="protein sequence ID" value="KAG8173177.1"/>
    <property type="molecule type" value="Genomic_DNA"/>
</dbReference>
<dbReference type="InterPro" id="IPR017441">
    <property type="entry name" value="Protein_kinase_ATP_BS"/>
</dbReference>
<accession>A0AAV6TN07</accession>
<feature type="binding site" evidence="1">
    <location>
        <position position="60"/>
    </location>
    <ligand>
        <name>ATP</name>
        <dbReference type="ChEBI" id="CHEBI:30616"/>
    </ligand>
</feature>
<keyword evidence="2" id="KW-0472">Membrane</keyword>
<dbReference type="SUPFAM" id="SSF56112">
    <property type="entry name" value="Protein kinase-like (PK-like)"/>
    <property type="match status" value="1"/>
</dbReference>
<sequence>MASNDKNKDHTPDRLKVVDSVIDLLKLERNYDVIEALGSGTYGDVFKLFHPESQTSFAAKIVTHKMITEAESSLWPTLDHPNIVPLTEFVDLSIVKAVAYIMPIQVTVLLAYYGRSRFGDFSFIAK</sequence>
<keyword evidence="2" id="KW-1133">Transmembrane helix</keyword>
<name>A0AAV6TN07_9ARAC</name>
<evidence type="ECO:0000313" key="5">
    <source>
        <dbReference type="Proteomes" id="UP000827092"/>
    </source>
</evidence>
<dbReference type="GO" id="GO:0005524">
    <property type="term" value="F:ATP binding"/>
    <property type="evidence" value="ECO:0007669"/>
    <property type="project" value="UniProtKB-UniRule"/>
</dbReference>
<dbReference type="PROSITE" id="PS00107">
    <property type="entry name" value="PROTEIN_KINASE_ATP"/>
    <property type="match status" value="1"/>
</dbReference>
<dbReference type="Gene3D" id="3.30.200.20">
    <property type="entry name" value="Phosphorylase Kinase, domain 1"/>
    <property type="match status" value="1"/>
</dbReference>